<comment type="function">
    <text evidence="5">E3 ubiquitin-protein ligase that specifically binds poly-ADP-ribosylated proteins and mediates their ubiquitination and subsequent degradation.</text>
</comment>
<dbReference type="Pfam" id="PF02825">
    <property type="entry name" value="WWE"/>
    <property type="match status" value="1"/>
</dbReference>
<feature type="region of interest" description="Disordered" evidence="6">
    <location>
        <begin position="118"/>
        <end position="168"/>
    </location>
</feature>
<evidence type="ECO:0000313" key="10">
    <source>
        <dbReference type="Proteomes" id="UP001158576"/>
    </source>
</evidence>
<dbReference type="SMART" id="SM00678">
    <property type="entry name" value="WWE"/>
    <property type="match status" value="1"/>
</dbReference>
<evidence type="ECO:0000256" key="2">
    <source>
        <dbReference type="ARBA" id="ARBA00022771"/>
    </source>
</evidence>
<feature type="domain" description="RING-type" evidence="7">
    <location>
        <begin position="6"/>
        <end position="41"/>
    </location>
</feature>
<keyword evidence="3 5" id="KW-0862">Zinc</keyword>
<dbReference type="EMBL" id="OU015567">
    <property type="protein sequence ID" value="CAG5111644.1"/>
    <property type="molecule type" value="Genomic_DNA"/>
</dbReference>
<organism evidence="9 10">
    <name type="scientific">Oikopleura dioica</name>
    <name type="common">Tunicate</name>
    <dbReference type="NCBI Taxonomy" id="34765"/>
    <lineage>
        <taxon>Eukaryota</taxon>
        <taxon>Metazoa</taxon>
        <taxon>Chordata</taxon>
        <taxon>Tunicata</taxon>
        <taxon>Appendicularia</taxon>
        <taxon>Copelata</taxon>
        <taxon>Oikopleuridae</taxon>
        <taxon>Oikopleura</taxon>
    </lineage>
</organism>
<name>A0ABN7T524_OIKDI</name>
<keyword evidence="10" id="KW-1185">Reference proteome</keyword>
<evidence type="ECO:0000256" key="3">
    <source>
        <dbReference type="ARBA" id="ARBA00022833"/>
    </source>
</evidence>
<evidence type="ECO:0000256" key="1">
    <source>
        <dbReference type="ARBA" id="ARBA00022723"/>
    </source>
</evidence>
<dbReference type="SUPFAM" id="SSF57850">
    <property type="entry name" value="RING/U-box"/>
    <property type="match status" value="1"/>
</dbReference>
<proteinExistence type="predicted"/>
<dbReference type="InterPro" id="IPR033509">
    <property type="entry name" value="RNF146"/>
</dbReference>
<comment type="PTM">
    <text evidence="5">Ubiquitinated; autoubiquitinated.</text>
</comment>
<evidence type="ECO:0000256" key="5">
    <source>
        <dbReference type="RuleBase" id="RU367115"/>
    </source>
</evidence>
<feature type="domain" description="WWE" evidence="8">
    <location>
        <begin position="54"/>
        <end position="131"/>
    </location>
</feature>
<accession>A0ABN7T524</accession>
<comment type="subcellular location">
    <subcellularLocation>
        <location evidence="5">Cytoplasm</location>
        <location evidence="5">Cytosol</location>
    </subcellularLocation>
</comment>
<dbReference type="InterPro" id="IPR037197">
    <property type="entry name" value="WWE_dom_sf"/>
</dbReference>
<evidence type="ECO:0000256" key="4">
    <source>
        <dbReference type="PROSITE-ProRule" id="PRU00175"/>
    </source>
</evidence>
<dbReference type="InterPro" id="IPR004170">
    <property type="entry name" value="WWE_dom"/>
</dbReference>
<dbReference type="Gene3D" id="3.30.40.10">
    <property type="entry name" value="Zinc/RING finger domain, C3HC4 (zinc finger)"/>
    <property type="match status" value="1"/>
</dbReference>
<dbReference type="SUPFAM" id="SSF117839">
    <property type="entry name" value="WWE domain"/>
    <property type="match status" value="1"/>
</dbReference>
<dbReference type="PROSITE" id="PS00518">
    <property type="entry name" value="ZF_RING_1"/>
    <property type="match status" value="1"/>
</dbReference>
<evidence type="ECO:0000259" key="8">
    <source>
        <dbReference type="PROSITE" id="PS50918"/>
    </source>
</evidence>
<dbReference type="InterPro" id="IPR018123">
    <property type="entry name" value="WWE-dom_subgr"/>
</dbReference>
<comment type="domain">
    <text evidence="5">The WWE domain mediates non-covalent poly(ADP-ribose)-binding.</text>
</comment>
<comment type="catalytic activity">
    <reaction evidence="5">
        <text>S-ubiquitinyl-[E2 ubiquitin-conjugating enzyme]-L-cysteine + [acceptor protein]-L-lysine = [E2 ubiquitin-conjugating enzyme]-L-cysteine + N(6)-ubiquitinyl-[acceptor protein]-L-lysine.</text>
        <dbReference type="EC" id="2.3.2.27"/>
    </reaction>
</comment>
<evidence type="ECO:0000313" key="9">
    <source>
        <dbReference type="EMBL" id="CAG5111644.1"/>
    </source>
</evidence>
<reference evidence="9 10" key="1">
    <citation type="submission" date="2021-04" db="EMBL/GenBank/DDBJ databases">
        <authorList>
            <person name="Bliznina A."/>
        </authorList>
    </citation>
    <scope>NUCLEOTIDE SEQUENCE [LARGE SCALE GENOMIC DNA]</scope>
</reference>
<evidence type="ECO:0000256" key="6">
    <source>
        <dbReference type="SAM" id="MobiDB-lite"/>
    </source>
</evidence>
<dbReference type="PANTHER" id="PTHR13417:SF2">
    <property type="entry name" value="E3 UBIQUITIN-PROTEIN LIGASE RNF146"/>
    <property type="match status" value="1"/>
</dbReference>
<dbReference type="InterPro" id="IPR017907">
    <property type="entry name" value="Znf_RING_CS"/>
</dbReference>
<evidence type="ECO:0000259" key="7">
    <source>
        <dbReference type="PROSITE" id="PS50089"/>
    </source>
</evidence>
<keyword evidence="5" id="KW-0808">Transferase</keyword>
<dbReference type="InterPro" id="IPR001841">
    <property type="entry name" value="Znf_RING"/>
</dbReference>
<keyword evidence="5" id="KW-0963">Cytoplasm</keyword>
<dbReference type="PROSITE" id="PS50918">
    <property type="entry name" value="WWE"/>
    <property type="match status" value="1"/>
</dbReference>
<gene>
    <name evidence="9" type="ORF">OKIOD_LOCUS14690</name>
</gene>
<dbReference type="InterPro" id="IPR013083">
    <property type="entry name" value="Znf_RING/FYVE/PHD"/>
</dbReference>
<keyword evidence="5" id="KW-0833">Ubl conjugation pathway</keyword>
<comment type="pathway">
    <text evidence="5">Protein modification; protein ubiquitination.</text>
</comment>
<dbReference type="Pfam" id="PF13920">
    <property type="entry name" value="zf-C3HC4_3"/>
    <property type="match status" value="1"/>
</dbReference>
<dbReference type="Proteomes" id="UP001158576">
    <property type="component" value="Chromosome 2"/>
</dbReference>
<dbReference type="PANTHER" id="PTHR13417">
    <property type="entry name" value="E3 UBIQUITIN-PROTEIN LIGASE RNF146"/>
    <property type="match status" value="1"/>
</dbReference>
<sequence>MDNENCQMCKENLILPLQLPCKHMFCFLCAKGQGSSCFICKMSFDKNLIEKPPSMDAVREGNKDKIRWYYESNNNGWWEFDPRTSDKIEDAFRQSQATVDFPIGQRTYEINFEAKRQYQQNDTGKKRKVTRSSRRDIQNLRGVAGVPLQDYRRNNDDDIEGLSDSDED</sequence>
<keyword evidence="1 5" id="KW-0479">Metal-binding</keyword>
<feature type="compositionally biased region" description="Acidic residues" evidence="6">
    <location>
        <begin position="157"/>
        <end position="168"/>
    </location>
</feature>
<dbReference type="EC" id="2.3.2.27" evidence="5"/>
<dbReference type="SMART" id="SM00184">
    <property type="entry name" value="RING"/>
    <property type="match status" value="1"/>
</dbReference>
<dbReference type="PROSITE" id="PS50089">
    <property type="entry name" value="ZF_RING_2"/>
    <property type="match status" value="1"/>
</dbReference>
<protein>
    <recommendedName>
        <fullName evidence="5">E3 ubiquitin-protein ligase</fullName>
        <ecNumber evidence="5">2.3.2.27</ecNumber>
    </recommendedName>
</protein>
<keyword evidence="2 4" id="KW-0863">Zinc-finger</keyword>
<dbReference type="Gene3D" id="3.30.720.50">
    <property type="match status" value="1"/>
</dbReference>